<evidence type="ECO:0000313" key="4">
    <source>
        <dbReference type="Proteomes" id="UP000000305"/>
    </source>
</evidence>
<feature type="non-terminal residue" evidence="3">
    <location>
        <position position="1"/>
    </location>
</feature>
<dbReference type="InParanoid" id="E9I6L9"/>
<feature type="region of interest" description="Disordered" evidence="1">
    <location>
        <begin position="18"/>
        <end position="54"/>
    </location>
</feature>
<feature type="compositionally biased region" description="Acidic residues" evidence="1">
    <location>
        <begin position="44"/>
        <end position="54"/>
    </location>
</feature>
<dbReference type="HOGENOM" id="CLU_2819861_0_0_1"/>
<dbReference type="KEGG" id="dpx:DAPPUDRAFT_343210"/>
<feature type="chain" id="PRO_5003242177" evidence="2">
    <location>
        <begin position="18"/>
        <end position="67"/>
    </location>
</feature>
<sequence length="67" mass="7511">MTELLAILIIFVKMASEENVGQDSSSSSKSNETSVGAKRKRDDDDNELDDRDDDFELIEENLGSKMK</sequence>
<evidence type="ECO:0000313" key="3">
    <source>
        <dbReference type="EMBL" id="EFX60361.1"/>
    </source>
</evidence>
<protein>
    <submittedName>
        <fullName evidence="3">Uncharacterized protein</fullName>
    </submittedName>
</protein>
<reference evidence="3 4" key="1">
    <citation type="journal article" date="2011" name="Science">
        <title>The ecoresponsive genome of Daphnia pulex.</title>
        <authorList>
            <person name="Colbourne J.K."/>
            <person name="Pfrender M.E."/>
            <person name="Gilbert D."/>
            <person name="Thomas W.K."/>
            <person name="Tucker A."/>
            <person name="Oakley T.H."/>
            <person name="Tokishita S."/>
            <person name="Aerts A."/>
            <person name="Arnold G.J."/>
            <person name="Basu M.K."/>
            <person name="Bauer D.J."/>
            <person name="Caceres C.E."/>
            <person name="Carmel L."/>
            <person name="Casola C."/>
            <person name="Choi J.H."/>
            <person name="Detter J.C."/>
            <person name="Dong Q."/>
            <person name="Dusheyko S."/>
            <person name="Eads B.D."/>
            <person name="Frohlich T."/>
            <person name="Geiler-Samerotte K.A."/>
            <person name="Gerlach D."/>
            <person name="Hatcher P."/>
            <person name="Jogdeo S."/>
            <person name="Krijgsveld J."/>
            <person name="Kriventseva E.V."/>
            <person name="Kultz D."/>
            <person name="Laforsch C."/>
            <person name="Lindquist E."/>
            <person name="Lopez J."/>
            <person name="Manak J.R."/>
            <person name="Muller J."/>
            <person name="Pangilinan J."/>
            <person name="Patwardhan R.P."/>
            <person name="Pitluck S."/>
            <person name="Pritham E.J."/>
            <person name="Rechtsteiner A."/>
            <person name="Rho M."/>
            <person name="Rogozin I.B."/>
            <person name="Sakarya O."/>
            <person name="Salamov A."/>
            <person name="Schaack S."/>
            <person name="Shapiro H."/>
            <person name="Shiga Y."/>
            <person name="Skalitzky C."/>
            <person name="Smith Z."/>
            <person name="Souvorov A."/>
            <person name="Sung W."/>
            <person name="Tang Z."/>
            <person name="Tsuchiya D."/>
            <person name="Tu H."/>
            <person name="Vos H."/>
            <person name="Wang M."/>
            <person name="Wolf Y.I."/>
            <person name="Yamagata H."/>
            <person name="Yamada T."/>
            <person name="Ye Y."/>
            <person name="Shaw J.R."/>
            <person name="Andrews J."/>
            <person name="Crease T.J."/>
            <person name="Tang H."/>
            <person name="Lucas S.M."/>
            <person name="Robertson H.M."/>
            <person name="Bork P."/>
            <person name="Koonin E.V."/>
            <person name="Zdobnov E.M."/>
            <person name="Grigoriev I.V."/>
            <person name="Lynch M."/>
            <person name="Boore J.L."/>
        </authorList>
    </citation>
    <scope>NUCLEOTIDE SEQUENCE [LARGE SCALE GENOMIC DNA]</scope>
</reference>
<dbReference type="EMBL" id="GL736565">
    <property type="protein sequence ID" value="EFX60361.1"/>
    <property type="molecule type" value="Genomic_DNA"/>
</dbReference>
<dbReference type="Proteomes" id="UP000000305">
    <property type="component" value="Unassembled WGS sequence"/>
</dbReference>
<gene>
    <name evidence="3" type="ORF">DAPPUDRAFT_343210</name>
</gene>
<organism evidence="3 4">
    <name type="scientific">Daphnia pulex</name>
    <name type="common">Water flea</name>
    <dbReference type="NCBI Taxonomy" id="6669"/>
    <lineage>
        <taxon>Eukaryota</taxon>
        <taxon>Metazoa</taxon>
        <taxon>Ecdysozoa</taxon>
        <taxon>Arthropoda</taxon>
        <taxon>Crustacea</taxon>
        <taxon>Branchiopoda</taxon>
        <taxon>Diplostraca</taxon>
        <taxon>Cladocera</taxon>
        <taxon>Anomopoda</taxon>
        <taxon>Daphniidae</taxon>
        <taxon>Daphnia</taxon>
    </lineage>
</organism>
<keyword evidence="4" id="KW-1185">Reference proteome</keyword>
<feature type="signal peptide" evidence="2">
    <location>
        <begin position="1"/>
        <end position="17"/>
    </location>
</feature>
<proteinExistence type="predicted"/>
<accession>E9I6L9</accession>
<name>E9I6L9_DAPPU</name>
<keyword evidence="2" id="KW-0732">Signal</keyword>
<evidence type="ECO:0000256" key="1">
    <source>
        <dbReference type="SAM" id="MobiDB-lite"/>
    </source>
</evidence>
<dbReference type="AlphaFoldDB" id="E9I6L9"/>
<evidence type="ECO:0000256" key="2">
    <source>
        <dbReference type="SAM" id="SignalP"/>
    </source>
</evidence>